<sequence>MHAQQARDLASYNRWMNERLYAVCAELSEAERQKDRGVFFKSIHGTLNHLLLADKIWLARFTGKRFHVSGLDQELHPAFDALRDDRKATDEEIVQWADSLTEDKLSGTLEYTSISNPEPRSFDMWFAVTHFFNHQTHHRGQLTALLSQCGKDYGVTDLIALPQAVLRNAT</sequence>
<gene>
    <name evidence="3" type="ORF">HNO53_12195</name>
</gene>
<keyword evidence="2" id="KW-0479">Metal-binding</keyword>
<dbReference type="Proteomes" id="UP000671845">
    <property type="component" value="Chromosome"/>
</dbReference>
<comment type="similarity">
    <text evidence="1">Belongs to the DinB family.</text>
</comment>
<dbReference type="EMBL" id="CP053383">
    <property type="protein sequence ID" value="QTP59409.1"/>
    <property type="molecule type" value="Genomic_DNA"/>
</dbReference>
<accession>A0ABX7WG66</accession>
<dbReference type="Pfam" id="PF05163">
    <property type="entry name" value="DinB"/>
    <property type="match status" value="1"/>
</dbReference>
<evidence type="ECO:0000256" key="2">
    <source>
        <dbReference type="ARBA" id="ARBA00022723"/>
    </source>
</evidence>
<reference evidence="3 4" key="1">
    <citation type="journal article" date="2021" name="Front. Microbiol.">
        <title>Aerobic Denitrification and Heterotrophic Sulfur Oxidation in the Genus Halomonas Revealed by Six Novel Species Characterizations and Genome-Based Analysis.</title>
        <authorList>
            <person name="Wang L."/>
            <person name="Shao Z."/>
        </authorList>
    </citation>
    <scope>NUCLEOTIDE SEQUENCE [LARGE SCALE GENOMIC DNA]</scope>
    <source>
        <strain evidence="3 4">MCCC 1A13718</strain>
    </source>
</reference>
<dbReference type="Gene3D" id="1.20.120.450">
    <property type="entry name" value="dinb family like domain"/>
    <property type="match status" value="1"/>
</dbReference>
<name>A0ABX7WG66_9GAMM</name>
<keyword evidence="4" id="KW-1185">Reference proteome</keyword>
<dbReference type="PANTHER" id="PTHR37302">
    <property type="entry name" value="SLR1116 PROTEIN"/>
    <property type="match status" value="1"/>
</dbReference>
<dbReference type="InterPro" id="IPR034660">
    <property type="entry name" value="DinB/YfiT-like"/>
</dbReference>
<dbReference type="SUPFAM" id="SSF109854">
    <property type="entry name" value="DinB/YfiT-like putative metalloenzymes"/>
    <property type="match status" value="1"/>
</dbReference>
<evidence type="ECO:0000313" key="3">
    <source>
        <dbReference type="EMBL" id="QTP59409.1"/>
    </source>
</evidence>
<proteinExistence type="inferred from homology"/>
<dbReference type="InterPro" id="IPR007837">
    <property type="entry name" value="DinB"/>
</dbReference>
<evidence type="ECO:0000313" key="4">
    <source>
        <dbReference type="Proteomes" id="UP000671845"/>
    </source>
</evidence>
<protein>
    <submittedName>
        <fullName evidence="3">Damage-inducible protein DinB</fullName>
    </submittedName>
</protein>
<organism evidence="3 4">
    <name type="scientific">Halomonas sulfidivorans</name>
    <dbReference type="NCBI Taxonomy" id="2733488"/>
    <lineage>
        <taxon>Bacteria</taxon>
        <taxon>Pseudomonadati</taxon>
        <taxon>Pseudomonadota</taxon>
        <taxon>Gammaproteobacteria</taxon>
        <taxon>Oceanospirillales</taxon>
        <taxon>Halomonadaceae</taxon>
        <taxon>Halomonas</taxon>
    </lineage>
</organism>
<evidence type="ECO:0000256" key="1">
    <source>
        <dbReference type="ARBA" id="ARBA00008635"/>
    </source>
</evidence>
<dbReference type="PANTHER" id="PTHR37302:SF1">
    <property type="entry name" value="PROTEIN DINB"/>
    <property type="match status" value="1"/>
</dbReference>
<dbReference type="RefSeq" id="WP_209472409.1">
    <property type="nucleotide sequence ID" value="NZ_CP053383.1"/>
</dbReference>